<dbReference type="OrthoDB" id="1750606at2759"/>
<sequence>MDPEGIAKLCEHLNLDDHEDRQRVLSGGPWTFGNQLISILKPQGVGLVSSMDFTKVPFWVQFHNVPIACKSDRCARLWGELIGSVEDVDTEGPTMCARITIDVTKPLCRRLRVFTNEVSGSVSIPVQYEFLPEFCV</sequence>
<dbReference type="Proteomes" id="UP000237105">
    <property type="component" value="Unassembled WGS sequence"/>
</dbReference>
<dbReference type="EMBL" id="JXTB01000265">
    <property type="protein sequence ID" value="PON49175.1"/>
    <property type="molecule type" value="Genomic_DNA"/>
</dbReference>
<dbReference type="InterPro" id="IPR040256">
    <property type="entry name" value="At4g02000-like"/>
</dbReference>
<dbReference type="AlphaFoldDB" id="A0A2P5BK56"/>
<proteinExistence type="predicted"/>
<evidence type="ECO:0000313" key="2">
    <source>
        <dbReference type="Proteomes" id="UP000237105"/>
    </source>
</evidence>
<dbReference type="PANTHER" id="PTHR31286">
    <property type="entry name" value="GLYCINE-RICH CELL WALL STRUCTURAL PROTEIN 1.8-LIKE"/>
    <property type="match status" value="1"/>
</dbReference>
<dbReference type="PANTHER" id="PTHR31286:SF167">
    <property type="entry name" value="OS09G0268800 PROTEIN"/>
    <property type="match status" value="1"/>
</dbReference>
<name>A0A2P5BK56_PARAD</name>
<dbReference type="STRING" id="3476.A0A2P5BK56"/>
<organism evidence="1 2">
    <name type="scientific">Parasponia andersonii</name>
    <name type="common">Sponia andersonii</name>
    <dbReference type="NCBI Taxonomy" id="3476"/>
    <lineage>
        <taxon>Eukaryota</taxon>
        <taxon>Viridiplantae</taxon>
        <taxon>Streptophyta</taxon>
        <taxon>Embryophyta</taxon>
        <taxon>Tracheophyta</taxon>
        <taxon>Spermatophyta</taxon>
        <taxon>Magnoliopsida</taxon>
        <taxon>eudicotyledons</taxon>
        <taxon>Gunneridae</taxon>
        <taxon>Pentapetalae</taxon>
        <taxon>rosids</taxon>
        <taxon>fabids</taxon>
        <taxon>Rosales</taxon>
        <taxon>Cannabaceae</taxon>
        <taxon>Parasponia</taxon>
    </lineage>
</organism>
<comment type="caution">
    <text evidence="1">The sequence shown here is derived from an EMBL/GenBank/DDBJ whole genome shotgun (WGS) entry which is preliminary data.</text>
</comment>
<reference evidence="2" key="1">
    <citation type="submission" date="2016-06" db="EMBL/GenBank/DDBJ databases">
        <title>Parallel loss of symbiosis genes in relatives of nitrogen-fixing non-legume Parasponia.</title>
        <authorList>
            <person name="Van Velzen R."/>
            <person name="Holmer R."/>
            <person name="Bu F."/>
            <person name="Rutten L."/>
            <person name="Van Zeijl A."/>
            <person name="Liu W."/>
            <person name="Santuari L."/>
            <person name="Cao Q."/>
            <person name="Sharma T."/>
            <person name="Shen D."/>
            <person name="Roswanjaya Y."/>
            <person name="Wardhani T."/>
            <person name="Kalhor M.S."/>
            <person name="Jansen J."/>
            <person name="Van den Hoogen J."/>
            <person name="Gungor B."/>
            <person name="Hartog M."/>
            <person name="Hontelez J."/>
            <person name="Verver J."/>
            <person name="Yang W.-C."/>
            <person name="Schijlen E."/>
            <person name="Repin R."/>
            <person name="Schilthuizen M."/>
            <person name="Schranz E."/>
            <person name="Heidstra R."/>
            <person name="Miyata K."/>
            <person name="Fedorova E."/>
            <person name="Kohlen W."/>
            <person name="Bisseling T."/>
            <person name="Smit S."/>
            <person name="Geurts R."/>
        </authorList>
    </citation>
    <scope>NUCLEOTIDE SEQUENCE [LARGE SCALE GENOMIC DNA]</scope>
    <source>
        <strain evidence="2">cv. WU1-14</strain>
    </source>
</reference>
<protein>
    <submittedName>
        <fullName evidence="1">Zinc knuckle CX2CX4HX4C</fullName>
    </submittedName>
</protein>
<evidence type="ECO:0000313" key="1">
    <source>
        <dbReference type="EMBL" id="PON49175.1"/>
    </source>
</evidence>
<keyword evidence="2" id="KW-1185">Reference proteome</keyword>
<gene>
    <name evidence="1" type="ORF">PanWU01x14_231640</name>
</gene>
<accession>A0A2P5BK56</accession>